<dbReference type="Proteomes" id="UP000620124">
    <property type="component" value="Unassembled WGS sequence"/>
</dbReference>
<accession>A0A8H7CKX6</accession>
<reference evidence="1" key="1">
    <citation type="submission" date="2020-05" db="EMBL/GenBank/DDBJ databases">
        <title>Mycena genomes resolve the evolution of fungal bioluminescence.</title>
        <authorList>
            <person name="Tsai I.J."/>
        </authorList>
    </citation>
    <scope>NUCLEOTIDE SEQUENCE</scope>
    <source>
        <strain evidence="1">CCC161011</strain>
    </source>
</reference>
<name>A0A8H7CKX6_9AGAR</name>
<keyword evidence="2" id="KW-1185">Reference proteome</keyword>
<proteinExistence type="predicted"/>
<dbReference type="AlphaFoldDB" id="A0A8H7CKX6"/>
<sequence>MLRPQNVCNCLSLHDLLLTSLRLCSARSRHVAVFFHDDLLLTSIRLGSLAERMPWPIFTHHDLLLNSIPLFLLTVIVFFRHDLLLTMLCPASSRYVIAFFRHDLLLTSIRLGPACRAMYVIAIFHHDLLLTSLRLYFAYSMYVIAFFLRDPAADLPSIFPVLGRMTSIAIFRYDLLTSLQRCPACRCRYVIEFFCYDLLLTSLRTYVMAFFRHDPAADLPSTLPGLQDPVCDRVLHHDLLLISLDFSPLAGAGMRSPSSPHELCANPPRFCAARSRRYAIAFLSHELCTDPPTILRRTQPMVWATSTRRTRYVIAFLRYDPLLTSHPLFPPRSLTYVLRHDLLLSSHPLCSRSLYVMAFLRHDLLLTSLRLAPLAVGMRSCRYAIAFFRDNLLLTSIRLGRTQPVCDRLPPSRLSADLPSTLPHPQLVVCACSSAMTCYSSPFDFASLVADFAQPAAART</sequence>
<gene>
    <name evidence="1" type="ORF">MVEN_01988500</name>
</gene>
<dbReference type="EMBL" id="JACAZI010000020">
    <property type="protein sequence ID" value="KAF7339118.1"/>
    <property type="molecule type" value="Genomic_DNA"/>
</dbReference>
<comment type="caution">
    <text evidence="1">The sequence shown here is derived from an EMBL/GenBank/DDBJ whole genome shotgun (WGS) entry which is preliminary data.</text>
</comment>
<protein>
    <submittedName>
        <fullName evidence="1">Uncharacterized protein</fullName>
    </submittedName>
</protein>
<evidence type="ECO:0000313" key="1">
    <source>
        <dbReference type="EMBL" id="KAF7339118.1"/>
    </source>
</evidence>
<organism evidence="1 2">
    <name type="scientific">Mycena venus</name>
    <dbReference type="NCBI Taxonomy" id="2733690"/>
    <lineage>
        <taxon>Eukaryota</taxon>
        <taxon>Fungi</taxon>
        <taxon>Dikarya</taxon>
        <taxon>Basidiomycota</taxon>
        <taxon>Agaricomycotina</taxon>
        <taxon>Agaricomycetes</taxon>
        <taxon>Agaricomycetidae</taxon>
        <taxon>Agaricales</taxon>
        <taxon>Marasmiineae</taxon>
        <taxon>Mycenaceae</taxon>
        <taxon>Mycena</taxon>
    </lineage>
</organism>
<evidence type="ECO:0000313" key="2">
    <source>
        <dbReference type="Proteomes" id="UP000620124"/>
    </source>
</evidence>